<organism evidence="2 3">
    <name type="scientific">Polyangium mundeleinium</name>
    <dbReference type="NCBI Taxonomy" id="2995306"/>
    <lineage>
        <taxon>Bacteria</taxon>
        <taxon>Pseudomonadati</taxon>
        <taxon>Myxococcota</taxon>
        <taxon>Polyangia</taxon>
        <taxon>Polyangiales</taxon>
        <taxon>Polyangiaceae</taxon>
        <taxon>Polyangium</taxon>
    </lineage>
</organism>
<dbReference type="EMBL" id="JAQNDO010000001">
    <property type="protein sequence ID" value="MDC0746043.1"/>
    <property type="molecule type" value="Genomic_DNA"/>
</dbReference>
<dbReference type="Proteomes" id="UP001221411">
    <property type="component" value="Unassembled WGS sequence"/>
</dbReference>
<reference evidence="2 3" key="1">
    <citation type="submission" date="2022-11" db="EMBL/GenBank/DDBJ databases">
        <title>Minimal conservation of predation-associated metabolite biosynthetic gene clusters underscores biosynthetic potential of Myxococcota including descriptions for ten novel species: Archangium lansinium sp. nov., Myxococcus landrumus sp. nov., Nannocystis bai.</title>
        <authorList>
            <person name="Ahearne A."/>
            <person name="Stevens C."/>
            <person name="Dowd S."/>
        </authorList>
    </citation>
    <scope>NUCLEOTIDE SEQUENCE [LARGE SCALE GENOMIC DNA]</scope>
    <source>
        <strain evidence="2 3">RJM3</strain>
    </source>
</reference>
<protein>
    <submittedName>
        <fullName evidence="2">Uncharacterized protein</fullName>
    </submittedName>
</protein>
<feature type="chain" id="PRO_5047176776" evidence="1">
    <location>
        <begin position="33"/>
        <end position="370"/>
    </location>
</feature>
<evidence type="ECO:0000256" key="1">
    <source>
        <dbReference type="SAM" id="SignalP"/>
    </source>
</evidence>
<feature type="signal peptide" evidence="1">
    <location>
        <begin position="1"/>
        <end position="32"/>
    </location>
</feature>
<comment type="caution">
    <text evidence="2">The sequence shown here is derived from an EMBL/GenBank/DDBJ whole genome shotgun (WGS) entry which is preliminary data.</text>
</comment>
<gene>
    <name evidence="2" type="ORF">POL67_32245</name>
</gene>
<evidence type="ECO:0000313" key="2">
    <source>
        <dbReference type="EMBL" id="MDC0746043.1"/>
    </source>
</evidence>
<accession>A0ABT5EY05</accession>
<proteinExistence type="predicted"/>
<sequence>MSLLSKQRYHGCAFAIGAFGIVALFCPSHATAGTGVTIESVNDYSQPGCPGPSLANSIANGDGFRNGLVTGSGFWTAGLRYVDNGVYDGDFVDPQRSGDSLDHDDLYFDRAGDAISYFTGHGVCNPNAGATNVTCTSSAQCTSPMPGQSLPGNCKSAPGFPGAPAQGLCHYNVNRSLYTCSTGDHYNHSVNYSNTFVKWGESSSAGSWAGAGTNGGINLAVLDISCAVLPQFEWYQLGPLFAGLHIVATVMPVNGDLANVASRGSTFASRWAANASGVVTDAWMETMNNLPQTLGSACSDYTIGGGRGINGCGLYVAVTMDSTNSAAQWKMNTESWYGLQLDSNDGNGTSYWYTKGFCNYDCVTWPIILP</sequence>
<evidence type="ECO:0000313" key="3">
    <source>
        <dbReference type="Proteomes" id="UP001221411"/>
    </source>
</evidence>
<dbReference type="RefSeq" id="WP_271924172.1">
    <property type="nucleotide sequence ID" value="NZ_JAQNDO010000001.1"/>
</dbReference>
<name>A0ABT5EY05_9BACT</name>
<keyword evidence="3" id="KW-1185">Reference proteome</keyword>
<keyword evidence="1" id="KW-0732">Signal</keyword>